<dbReference type="Gene3D" id="3.40.50.1820">
    <property type="entry name" value="alpha/beta hydrolase"/>
    <property type="match status" value="1"/>
</dbReference>
<dbReference type="Pfam" id="PF06500">
    <property type="entry name" value="FrsA-like"/>
    <property type="match status" value="1"/>
</dbReference>
<dbReference type="PANTHER" id="PTHR22946:SF12">
    <property type="entry name" value="CONIDIAL PIGMENT BIOSYNTHESIS PROTEIN AYG1 (AFU_ORTHOLOGUE AFUA_2G17550)"/>
    <property type="match status" value="1"/>
</dbReference>
<evidence type="ECO:0000313" key="2">
    <source>
        <dbReference type="EMBL" id="MCJ8499740.1"/>
    </source>
</evidence>
<sequence>MRFIIERSSALRFWFLVFGLCLFLQSLSGQGTVWAAGGIDPADPMVRITYARSDLDVPKVLARLSREVTAATGIEERFITYYWQTFDAIHCMGEPVTDKPLFVDLYVPGFFTDQDVAGMMTAIADALANLTAVDKQWVFIHTHFPLDGHVYISGKVEHWDNYRGKTGSSPRDISQRAMSKFLFNDTAFVFQSLWRFGLIATGGADLGELLTITGQVTDYDPESWYQAWHAMAVKVRATGNEFAATGHDLAARQAYFRASNYFRAAAIYMYDKDPRGRLAWQNGRDTFLKAAELSGGLIEPVRIPYERTTLPGYFLSPDNSAKRRPLLLIQTGLDATAEDLYFILGALSVQRGYNCLIFEGPGQGEMISAQRLPFRHDWEQVVTPVVDYALSRPDVDPQRVALLGYSMGGYLVPRALAFEKRIHWGIVDGGVYSVFDGTMTKFPDEVRQAVASGKCSAEIDAMVLQEMDNRPDVRQFITQMLWTFQAETPCELFTKLQAYTLEDVIGEIQTEMLVVNSSQDQVAGSNAQAKKVFQALEGQKTYLEFDASQGGQFHCQLGAPVVSSERILNWLDERARP</sequence>
<dbReference type="Proteomes" id="UP001165427">
    <property type="component" value="Unassembled WGS sequence"/>
</dbReference>
<keyword evidence="3" id="KW-1185">Reference proteome</keyword>
<gene>
    <name evidence="2" type="ORF">MRX98_04075</name>
</gene>
<dbReference type="InterPro" id="IPR050261">
    <property type="entry name" value="FrsA_esterase"/>
</dbReference>
<protein>
    <submittedName>
        <fullName evidence="2">Esterase FrsA</fullName>
    </submittedName>
</protein>
<proteinExistence type="predicted"/>
<keyword evidence="1" id="KW-0378">Hydrolase</keyword>
<evidence type="ECO:0000256" key="1">
    <source>
        <dbReference type="ARBA" id="ARBA00022801"/>
    </source>
</evidence>
<dbReference type="SUPFAM" id="SSF53474">
    <property type="entry name" value="alpha/beta-Hydrolases"/>
    <property type="match status" value="1"/>
</dbReference>
<dbReference type="EMBL" id="JALJRB010000003">
    <property type="protein sequence ID" value="MCJ8499740.1"/>
    <property type="molecule type" value="Genomic_DNA"/>
</dbReference>
<name>A0AA41UHL5_9BACT</name>
<evidence type="ECO:0000313" key="3">
    <source>
        <dbReference type="Proteomes" id="UP001165427"/>
    </source>
</evidence>
<comment type="caution">
    <text evidence="2">The sequence shown here is derived from an EMBL/GenBank/DDBJ whole genome shotgun (WGS) entry which is preliminary data.</text>
</comment>
<dbReference type="InterPro" id="IPR029058">
    <property type="entry name" value="AB_hydrolase_fold"/>
</dbReference>
<reference evidence="2" key="1">
    <citation type="submission" date="2022-04" db="EMBL/GenBank/DDBJ databases">
        <title>Desulfatitalea alkaliphila sp. nov., a novel anaerobic sulfate-reducing bacterium isolated from terrestrial mud volcano, Taman Peninsula, Russia.</title>
        <authorList>
            <person name="Khomyakova M.A."/>
            <person name="Merkel A.Y."/>
            <person name="Slobodkin A.I."/>
        </authorList>
    </citation>
    <scope>NUCLEOTIDE SEQUENCE</scope>
    <source>
        <strain evidence="2">M08but</strain>
    </source>
</reference>
<organism evidence="2 3">
    <name type="scientific">Desulfatitalea alkaliphila</name>
    <dbReference type="NCBI Taxonomy" id="2929485"/>
    <lineage>
        <taxon>Bacteria</taxon>
        <taxon>Pseudomonadati</taxon>
        <taxon>Thermodesulfobacteriota</taxon>
        <taxon>Desulfobacteria</taxon>
        <taxon>Desulfobacterales</taxon>
        <taxon>Desulfosarcinaceae</taxon>
        <taxon>Desulfatitalea</taxon>
    </lineage>
</organism>
<dbReference type="GO" id="GO:0016787">
    <property type="term" value="F:hydrolase activity"/>
    <property type="evidence" value="ECO:0007669"/>
    <property type="project" value="UniProtKB-KW"/>
</dbReference>
<dbReference type="InterPro" id="IPR010520">
    <property type="entry name" value="FrsA-like"/>
</dbReference>
<dbReference type="PANTHER" id="PTHR22946">
    <property type="entry name" value="DIENELACTONE HYDROLASE DOMAIN-CONTAINING PROTEIN-RELATED"/>
    <property type="match status" value="1"/>
</dbReference>
<dbReference type="RefSeq" id="WP_246903220.1">
    <property type="nucleotide sequence ID" value="NZ_JALJRB010000003.1"/>
</dbReference>
<dbReference type="AlphaFoldDB" id="A0AA41UHL5"/>
<dbReference type="Gene3D" id="1.20.1440.110">
    <property type="entry name" value="acylaminoacyl peptidase"/>
    <property type="match status" value="1"/>
</dbReference>
<accession>A0AA41UHL5</accession>